<keyword evidence="5" id="KW-1185">Reference proteome</keyword>
<dbReference type="PANTHER" id="PTHR22674">
    <property type="entry name" value="NTPASE, KAP FAMILY P-LOOP DOMAIN-CONTAINING 1"/>
    <property type="match status" value="1"/>
</dbReference>
<dbReference type="Pfam" id="PF05729">
    <property type="entry name" value="NACHT"/>
    <property type="match status" value="1"/>
</dbReference>
<sequence length="894" mass="98465">MPIARLAVVVVMAMGLGFGAPQFLDNSALSISLESFPRVPVKVTILNPGKAVTARIKVAGPAASAVSVLGGETVQLPAGGNVTVTLVPGPRLRETSGQLVLYAETGVARRDLRVAPRHLLLRLWPFLAGGLILLVLLAWVLWRRRRPRGEGSPPVAAEERGRAGFTHSDEPAGADSLGRAEYAEALALLANSATPPMVIGVFGEWGIGKTSLLKQVRQVIDGQYGDCAHVWFDPWRHQYDDNPVLPLLHTIVADLGLATKQQVARTLRTISEVLGSLVLSSTVRVNLADVRSSLNDYDERHFRIRTERVRLDEHLTELIAQALAATGKKRLVVFIDDLDRCAGDQVTGLLEALKLHFNRDNCVFFLAVAKEPLFAAVREKYKDLQVDNYLDKIVQFPFEMPRVSAAAFDDYLKSLLQEEIEPTLDLLSIALPRNPRAIKRFLNVLILQDRIAKARNLASYDVSTLAAILLIREGDGEFYAQLAQDPTLLQRIEEDLGTAEEGQQLGWNPLPLQLVSRFRDSRRTVPADVSVYIDLVRSTPISEHTEEESSVVIAVEPPLVAAARGELEEGLAVLAERVDRQVRQLLPDALLAQDLEVDGRPITLDDLVARWDRGLVLVGAPGTGKTVLAARIALRLLEQVEDGDPVPVFVSLGSLDLSRPGFELWMTHALVQHYRTPIAEAVAMVNRQRLVYLLDGLDEVPDALNRDKIAQEMVRWHELTGARIAVTDRSLSPRDPLAVHPAFFDAQVKGVTEEEAARLLGASSGLRVDAAELAGSPALLANLADSSSWLREASEEGGDLVELYAERALANLDDGPALRAILRDIARHLISRGQMGFDNESREIRAIFRQGNKVGQQVRQALEDLTRVGLLRQFAPDQYHFVHHHLLRYFAGDH</sequence>
<dbReference type="InterPro" id="IPR052754">
    <property type="entry name" value="NTPase_KAP_P-loop"/>
</dbReference>
<dbReference type="InterPro" id="IPR027417">
    <property type="entry name" value="P-loop_NTPase"/>
</dbReference>
<keyword evidence="2" id="KW-1133">Transmembrane helix</keyword>
<keyword evidence="2" id="KW-0812">Transmembrane</keyword>
<proteinExistence type="predicted"/>
<dbReference type="InterPro" id="IPR003593">
    <property type="entry name" value="AAA+_ATPase"/>
</dbReference>
<evidence type="ECO:0000256" key="1">
    <source>
        <dbReference type="SAM" id="MobiDB-lite"/>
    </source>
</evidence>
<dbReference type="SMART" id="SM00382">
    <property type="entry name" value="AAA"/>
    <property type="match status" value="2"/>
</dbReference>
<name>A0ABW7ABV3_9ACTN</name>
<dbReference type="Gene3D" id="3.40.50.300">
    <property type="entry name" value="P-loop containing nucleotide triphosphate hydrolases"/>
    <property type="match status" value="2"/>
</dbReference>
<reference evidence="4 5" key="1">
    <citation type="submission" date="2024-10" db="EMBL/GenBank/DDBJ databases">
        <authorList>
            <person name="Topkara A.R."/>
            <person name="Saygin H."/>
        </authorList>
    </citation>
    <scope>NUCLEOTIDE SEQUENCE [LARGE SCALE GENOMIC DNA]</scope>
    <source>
        <strain evidence="4 5">M3C6</strain>
    </source>
</reference>
<organism evidence="4 5">
    <name type="scientific">Nonomuraea marmarensis</name>
    <dbReference type="NCBI Taxonomy" id="3351344"/>
    <lineage>
        <taxon>Bacteria</taxon>
        <taxon>Bacillati</taxon>
        <taxon>Actinomycetota</taxon>
        <taxon>Actinomycetes</taxon>
        <taxon>Streptosporangiales</taxon>
        <taxon>Streptosporangiaceae</taxon>
        <taxon>Nonomuraea</taxon>
    </lineage>
</organism>
<comment type="caution">
    <text evidence="4">The sequence shown here is derived from an EMBL/GenBank/DDBJ whole genome shotgun (WGS) entry which is preliminary data.</text>
</comment>
<evidence type="ECO:0000256" key="2">
    <source>
        <dbReference type="SAM" id="Phobius"/>
    </source>
</evidence>
<dbReference type="Pfam" id="PF07693">
    <property type="entry name" value="KAP_NTPase"/>
    <property type="match status" value="1"/>
</dbReference>
<dbReference type="EMBL" id="JBICRM010000009">
    <property type="protein sequence ID" value="MFG1704822.1"/>
    <property type="molecule type" value="Genomic_DNA"/>
</dbReference>
<dbReference type="Proteomes" id="UP001603978">
    <property type="component" value="Unassembled WGS sequence"/>
</dbReference>
<dbReference type="SUPFAM" id="SSF52540">
    <property type="entry name" value="P-loop containing nucleoside triphosphate hydrolases"/>
    <property type="match status" value="2"/>
</dbReference>
<protein>
    <submittedName>
        <fullName evidence="4">P-loop NTPase fold protein</fullName>
    </submittedName>
</protein>
<evidence type="ECO:0000313" key="5">
    <source>
        <dbReference type="Proteomes" id="UP001603978"/>
    </source>
</evidence>
<accession>A0ABW7ABV3</accession>
<dbReference type="RefSeq" id="WP_393166225.1">
    <property type="nucleotide sequence ID" value="NZ_JBICRM010000009.1"/>
</dbReference>
<feature type="domain" description="NACHT" evidence="3">
    <location>
        <begin position="613"/>
        <end position="730"/>
    </location>
</feature>
<evidence type="ECO:0000259" key="3">
    <source>
        <dbReference type="PROSITE" id="PS50837"/>
    </source>
</evidence>
<evidence type="ECO:0000313" key="4">
    <source>
        <dbReference type="EMBL" id="MFG1704822.1"/>
    </source>
</evidence>
<feature type="transmembrane region" description="Helical" evidence="2">
    <location>
        <begin position="123"/>
        <end position="142"/>
    </location>
</feature>
<dbReference type="PANTHER" id="PTHR22674:SF6">
    <property type="entry name" value="NTPASE KAP FAMILY P-LOOP DOMAIN-CONTAINING PROTEIN 1"/>
    <property type="match status" value="1"/>
</dbReference>
<gene>
    <name evidence="4" type="ORF">ACFLIM_16680</name>
</gene>
<dbReference type="InterPro" id="IPR011646">
    <property type="entry name" value="KAP_P-loop"/>
</dbReference>
<keyword evidence="2" id="KW-0472">Membrane</keyword>
<dbReference type="InterPro" id="IPR007111">
    <property type="entry name" value="NACHT_NTPase"/>
</dbReference>
<feature type="region of interest" description="Disordered" evidence="1">
    <location>
        <begin position="147"/>
        <end position="170"/>
    </location>
</feature>
<dbReference type="PROSITE" id="PS50837">
    <property type="entry name" value="NACHT"/>
    <property type="match status" value="1"/>
</dbReference>
<feature type="compositionally biased region" description="Basic and acidic residues" evidence="1">
    <location>
        <begin position="157"/>
        <end position="170"/>
    </location>
</feature>